<organism evidence="3 4">
    <name type="scientific">Naja naja</name>
    <name type="common">Indian cobra</name>
    <dbReference type="NCBI Taxonomy" id="35670"/>
    <lineage>
        <taxon>Eukaryota</taxon>
        <taxon>Metazoa</taxon>
        <taxon>Chordata</taxon>
        <taxon>Craniata</taxon>
        <taxon>Vertebrata</taxon>
        <taxon>Euteleostomi</taxon>
        <taxon>Lepidosauria</taxon>
        <taxon>Squamata</taxon>
        <taxon>Bifurcata</taxon>
        <taxon>Unidentata</taxon>
        <taxon>Episquamata</taxon>
        <taxon>Toxicofera</taxon>
        <taxon>Serpentes</taxon>
        <taxon>Colubroidea</taxon>
        <taxon>Elapidae</taxon>
        <taxon>Elapinae</taxon>
        <taxon>Naja</taxon>
    </lineage>
</organism>
<dbReference type="Proteomes" id="UP000694559">
    <property type="component" value="Unplaced"/>
</dbReference>
<proteinExistence type="predicted"/>
<dbReference type="OrthoDB" id="6612291at2759"/>
<sequence>MCRKANAILGCINRRIASSHRNFQLHCDCKSRTTCNAGGWKHAIRLVPISDLSYAFIPSQANEGILKNKIKKFLILFSPQWSLDHSGSWVIPLEQICFLLGFAAGAVFLGHLFLVWRRSTFLLALALGCPTGILAAFASSPSVFILGRCLWGTMLGAMQLALYMTRKYHAGAAVSG</sequence>
<dbReference type="GO" id="GO:0016020">
    <property type="term" value="C:membrane"/>
    <property type="evidence" value="ECO:0007669"/>
    <property type="project" value="UniProtKB-SubCell"/>
</dbReference>
<dbReference type="Gene3D" id="1.20.1250.20">
    <property type="entry name" value="MFS general substrate transporter like domains"/>
    <property type="match status" value="1"/>
</dbReference>
<keyword evidence="2" id="KW-0812">Transmembrane</keyword>
<keyword evidence="2" id="KW-1133">Transmembrane helix</keyword>
<comment type="subcellular location">
    <subcellularLocation>
        <location evidence="1">Membrane</location>
        <topology evidence="1">Multi-pass membrane protein</topology>
    </subcellularLocation>
</comment>
<reference evidence="3" key="1">
    <citation type="submission" date="2025-08" db="UniProtKB">
        <authorList>
            <consortium name="Ensembl"/>
        </authorList>
    </citation>
    <scope>IDENTIFICATION</scope>
</reference>
<evidence type="ECO:0000256" key="1">
    <source>
        <dbReference type="ARBA" id="ARBA00004141"/>
    </source>
</evidence>
<evidence type="ECO:0000313" key="3">
    <source>
        <dbReference type="Ensembl" id="ENSNNAP00000023478.1"/>
    </source>
</evidence>
<dbReference type="Ensembl" id="ENSNNAT00000024612.1">
    <property type="protein sequence ID" value="ENSNNAP00000023478.1"/>
    <property type="gene ID" value="ENSNNAG00000015458.1"/>
</dbReference>
<name>A0A8C6Y710_NAJNA</name>
<dbReference type="InterPro" id="IPR036259">
    <property type="entry name" value="MFS_trans_sf"/>
</dbReference>
<feature type="transmembrane region" description="Helical" evidence="2">
    <location>
        <begin position="121"/>
        <end position="139"/>
    </location>
</feature>
<protein>
    <recommendedName>
        <fullName evidence="5">Major facilitator superfamily (MFS) profile domain-containing protein</fullName>
    </recommendedName>
</protein>
<feature type="transmembrane region" description="Helical" evidence="2">
    <location>
        <begin position="89"/>
        <end position="114"/>
    </location>
</feature>
<dbReference type="AlphaFoldDB" id="A0A8C6Y710"/>
<dbReference type="GeneTree" id="ENSGT00940000160959"/>
<reference evidence="3" key="2">
    <citation type="submission" date="2025-09" db="UniProtKB">
        <authorList>
            <consortium name="Ensembl"/>
        </authorList>
    </citation>
    <scope>IDENTIFICATION</scope>
</reference>
<keyword evidence="4" id="KW-1185">Reference proteome</keyword>
<evidence type="ECO:0000313" key="4">
    <source>
        <dbReference type="Proteomes" id="UP000694559"/>
    </source>
</evidence>
<evidence type="ECO:0000256" key="2">
    <source>
        <dbReference type="SAM" id="Phobius"/>
    </source>
</evidence>
<evidence type="ECO:0008006" key="5">
    <source>
        <dbReference type="Google" id="ProtNLM"/>
    </source>
</evidence>
<feature type="transmembrane region" description="Helical" evidence="2">
    <location>
        <begin position="145"/>
        <end position="163"/>
    </location>
</feature>
<keyword evidence="2" id="KW-0472">Membrane</keyword>
<accession>A0A8C6Y710</accession>